<dbReference type="AlphaFoldDB" id="A0A6J8A9X9"/>
<feature type="repeat" description="ANK" evidence="3">
    <location>
        <begin position="993"/>
        <end position="1027"/>
    </location>
</feature>
<accession>A0A6J8A9X9</accession>
<keyword evidence="1" id="KW-0677">Repeat</keyword>
<feature type="repeat" description="ANK" evidence="3">
    <location>
        <begin position="41"/>
        <end position="68"/>
    </location>
</feature>
<feature type="compositionally biased region" description="Acidic residues" evidence="4">
    <location>
        <begin position="1124"/>
        <end position="1134"/>
    </location>
</feature>
<dbReference type="InterPro" id="IPR051165">
    <property type="entry name" value="Multifunctional_ANK_Repeat"/>
</dbReference>
<dbReference type="Proteomes" id="UP000507470">
    <property type="component" value="Unassembled WGS sequence"/>
</dbReference>
<organism evidence="5 6">
    <name type="scientific">Mytilus coruscus</name>
    <name type="common">Sea mussel</name>
    <dbReference type="NCBI Taxonomy" id="42192"/>
    <lineage>
        <taxon>Eukaryota</taxon>
        <taxon>Metazoa</taxon>
        <taxon>Spiralia</taxon>
        <taxon>Lophotrochozoa</taxon>
        <taxon>Mollusca</taxon>
        <taxon>Bivalvia</taxon>
        <taxon>Autobranchia</taxon>
        <taxon>Pteriomorphia</taxon>
        <taxon>Mytilida</taxon>
        <taxon>Mytiloidea</taxon>
        <taxon>Mytilidae</taxon>
        <taxon>Mytilinae</taxon>
        <taxon>Mytilus</taxon>
    </lineage>
</organism>
<feature type="region of interest" description="Disordered" evidence="4">
    <location>
        <begin position="1163"/>
        <end position="1185"/>
    </location>
</feature>
<dbReference type="Gene3D" id="1.25.40.20">
    <property type="entry name" value="Ankyrin repeat-containing domain"/>
    <property type="match status" value="5"/>
</dbReference>
<feature type="region of interest" description="Disordered" evidence="4">
    <location>
        <begin position="1122"/>
        <end position="1151"/>
    </location>
</feature>
<dbReference type="PANTHER" id="PTHR24123:SF141">
    <property type="entry name" value="ANKYRIN 2, ISOFORM U"/>
    <property type="match status" value="1"/>
</dbReference>
<feature type="repeat" description="ANK" evidence="3">
    <location>
        <begin position="451"/>
        <end position="483"/>
    </location>
</feature>
<protein>
    <submittedName>
        <fullName evidence="5">Uncharacterized protein</fullName>
    </submittedName>
</protein>
<dbReference type="InterPro" id="IPR036770">
    <property type="entry name" value="Ankyrin_rpt-contain_sf"/>
</dbReference>
<reference evidence="5 6" key="1">
    <citation type="submission" date="2020-06" db="EMBL/GenBank/DDBJ databases">
        <authorList>
            <person name="Li R."/>
            <person name="Bekaert M."/>
        </authorList>
    </citation>
    <scope>NUCLEOTIDE SEQUENCE [LARGE SCALE GENOMIC DNA]</scope>
    <source>
        <strain evidence="6">wild</strain>
    </source>
</reference>
<feature type="repeat" description="ANK" evidence="3">
    <location>
        <begin position="880"/>
        <end position="918"/>
    </location>
</feature>
<dbReference type="PROSITE" id="PS50088">
    <property type="entry name" value="ANK_REPEAT"/>
    <property type="match status" value="8"/>
</dbReference>
<sequence>MDDLTFGEKLKRAVKDDADELLRLCGDSSKRKEILEFKDNNGHCLLHLVAGSGTVDLMRTLIDLGAGVIEDYCNHEPILQTACSHGNTGVVTYLLHNNENFKNDSTRIKYNNDKPLLYYAARSGNIETIKSLQKNGHFDINQILSNGSTALLMLVKDNDCKGVETLCLCGADVNIGTINKTMYDPEYKAIHFVSEGIKNGAEMIQILLKYGVNVNEPFIRSKIKQQPLFMAIKVGHVGNARVLLDHGADISFKGKSSKETIGCFCLAIQKCPSLVSELIKRGANLYERHNKKSVLMIALDSNAGSEAIEALVKAGANVKFGKDGKTVIQCCTRYDQLKSFRNAGISVQNIESIHKVSTLGLALKTVMSSFSCNVGRPDLELLDGLSEFLINNEISELVENEVVDLVSNGADPDMLTKEHDIPLIMAIEKRMKGVFKILIDAGANTSKLGKDGNSPIHLCCIESNWKFLELMLEVDSDLNKANAKGDFPLELAIQAGQDPNSYIFENNKTNVSKDLIKKMLDKGANPNLTPSGKNSPLILAIQKRFDSIVEVLLESGAVTSHIGENKSTAFACCLSTGLENYIKALIENGLPLNEPNSTGQYPLEMLIYGCIDCSLFLLMLSNGANPNIVTTWGESILTMAVKSQLHDLCIALIEAGADVNKKDVDGFTAFDIFTRRPIICSCSESSSANELFKKFVLAGIDVHQHNLSGTYPLLLAVSLGAEDIVEVILDKGEDVNIVDQSGETSLTKAISHGFEDIVKLLIHYGANVNQICKGSTKFHAENSRACIVFDIRISESVDGISYKCGDQFEMSILSKVITRIPLSLAKRRHFASLLLEHGADPNLEKSGVDSCLMQAVRFGDPVLVKTLLEASAETNHIGNNGNTALHVFFSTFHSSAENGSTILKMLLEYGAPTNVSSTDGDLPVHKALSNCKSPDEFDDNLGDILTMIDLTKDLNVPDKNRSTPFLAVTKICRLDVMKKMVEKGADVRSKGTNGNAALHIVMERKKFNKDIISFLLSHGADINNINDFEETPLVTFIKRGPLYVTIKHISFLLENGADPNICADGINSALLKAISFPSFKVATVLIDAKANINHIGKGGNTVLHAVFSKDYNTNVQRYSPYFYDSDDDTSDEDTTASLDSSSNSCDDQIDDYTEKNSIPRINYGSIETMDNPQIEGIDNKTNLGITDIDDTKQKKTYVGHHIK</sequence>
<evidence type="ECO:0000313" key="5">
    <source>
        <dbReference type="EMBL" id="CAC5364198.1"/>
    </source>
</evidence>
<feature type="repeat" description="ANK" evidence="3">
    <location>
        <begin position="223"/>
        <end position="255"/>
    </location>
</feature>
<evidence type="ECO:0000256" key="3">
    <source>
        <dbReference type="PROSITE-ProRule" id="PRU00023"/>
    </source>
</evidence>
<dbReference type="SMART" id="SM00248">
    <property type="entry name" value="ANK"/>
    <property type="match status" value="24"/>
</dbReference>
<gene>
    <name evidence="5" type="ORF">MCOR_5328</name>
</gene>
<keyword evidence="6" id="KW-1185">Reference proteome</keyword>
<dbReference type="PANTHER" id="PTHR24123">
    <property type="entry name" value="ANKYRIN REPEAT-CONTAINING"/>
    <property type="match status" value="1"/>
</dbReference>
<dbReference type="PROSITE" id="PS50297">
    <property type="entry name" value="ANK_REP_REGION"/>
    <property type="match status" value="4"/>
</dbReference>
<dbReference type="SUPFAM" id="SSF48403">
    <property type="entry name" value="Ankyrin repeat"/>
    <property type="match status" value="5"/>
</dbReference>
<evidence type="ECO:0000313" key="6">
    <source>
        <dbReference type="Proteomes" id="UP000507470"/>
    </source>
</evidence>
<keyword evidence="2 3" id="KW-0040">ANK repeat</keyword>
<evidence type="ECO:0000256" key="2">
    <source>
        <dbReference type="ARBA" id="ARBA00023043"/>
    </source>
</evidence>
<dbReference type="OrthoDB" id="6144034at2759"/>
<evidence type="ECO:0000256" key="4">
    <source>
        <dbReference type="SAM" id="MobiDB-lite"/>
    </source>
</evidence>
<dbReference type="InterPro" id="IPR002110">
    <property type="entry name" value="Ankyrin_rpt"/>
</dbReference>
<feature type="repeat" description="ANK" evidence="3">
    <location>
        <begin position="632"/>
        <end position="664"/>
    </location>
</feature>
<dbReference type="EMBL" id="CACVKT020000954">
    <property type="protein sequence ID" value="CAC5364198.1"/>
    <property type="molecule type" value="Genomic_DNA"/>
</dbReference>
<name>A0A6J8A9X9_MYTCO</name>
<feature type="repeat" description="ANK" evidence="3">
    <location>
        <begin position="708"/>
        <end position="740"/>
    </location>
</feature>
<proteinExistence type="predicted"/>
<feature type="repeat" description="ANK" evidence="3">
    <location>
        <begin position="741"/>
        <end position="773"/>
    </location>
</feature>
<evidence type="ECO:0000256" key="1">
    <source>
        <dbReference type="ARBA" id="ARBA00022737"/>
    </source>
</evidence>
<dbReference type="Pfam" id="PF12796">
    <property type="entry name" value="Ank_2"/>
    <property type="match status" value="4"/>
</dbReference>